<name>A8P0N2_COPC7</name>
<dbReference type="KEGG" id="cci:CC1G_11974"/>
<evidence type="ECO:0000313" key="2">
    <source>
        <dbReference type="EMBL" id="EAU83880.2"/>
    </source>
</evidence>
<evidence type="ECO:0000256" key="1">
    <source>
        <dbReference type="SAM" id="MobiDB-lite"/>
    </source>
</evidence>
<reference evidence="2 3" key="1">
    <citation type="journal article" date="2010" name="Proc. Natl. Acad. Sci. U.S.A.">
        <title>Insights into evolution of multicellular fungi from the assembled chromosomes of the mushroom Coprinopsis cinerea (Coprinus cinereus).</title>
        <authorList>
            <person name="Stajich J.E."/>
            <person name="Wilke S.K."/>
            <person name="Ahren D."/>
            <person name="Au C.H."/>
            <person name="Birren B.W."/>
            <person name="Borodovsky M."/>
            <person name="Burns C."/>
            <person name="Canback B."/>
            <person name="Casselton L.A."/>
            <person name="Cheng C.K."/>
            <person name="Deng J."/>
            <person name="Dietrich F.S."/>
            <person name="Fargo D.C."/>
            <person name="Farman M.L."/>
            <person name="Gathman A.C."/>
            <person name="Goldberg J."/>
            <person name="Guigo R."/>
            <person name="Hoegger P.J."/>
            <person name="Hooker J.B."/>
            <person name="Huggins A."/>
            <person name="James T.Y."/>
            <person name="Kamada T."/>
            <person name="Kilaru S."/>
            <person name="Kodira C."/>
            <person name="Kues U."/>
            <person name="Kupfer D."/>
            <person name="Kwan H.S."/>
            <person name="Lomsadze A."/>
            <person name="Li W."/>
            <person name="Lilly W.W."/>
            <person name="Ma L.J."/>
            <person name="Mackey A.J."/>
            <person name="Manning G."/>
            <person name="Martin F."/>
            <person name="Muraguchi H."/>
            <person name="Natvig D.O."/>
            <person name="Palmerini H."/>
            <person name="Ramesh M.A."/>
            <person name="Rehmeyer C.J."/>
            <person name="Roe B.A."/>
            <person name="Shenoy N."/>
            <person name="Stanke M."/>
            <person name="Ter-Hovhannisyan V."/>
            <person name="Tunlid A."/>
            <person name="Velagapudi R."/>
            <person name="Vision T.J."/>
            <person name="Zeng Q."/>
            <person name="Zolan M.E."/>
            <person name="Pukkila P.J."/>
        </authorList>
    </citation>
    <scope>NUCLEOTIDE SEQUENCE [LARGE SCALE GENOMIC DNA]</scope>
    <source>
        <strain evidence="3">Okayama-7 / 130 / ATCC MYA-4618 / FGSC 9003</strain>
    </source>
</reference>
<dbReference type="Proteomes" id="UP000001861">
    <property type="component" value="Unassembled WGS sequence"/>
</dbReference>
<dbReference type="VEuPathDB" id="FungiDB:CC1G_11974"/>
<comment type="caution">
    <text evidence="2">The sequence shown here is derived from an EMBL/GenBank/DDBJ whole genome shotgun (WGS) entry which is preliminary data.</text>
</comment>
<proteinExistence type="predicted"/>
<dbReference type="InParanoid" id="A8P0N2"/>
<dbReference type="RefSeq" id="XP_001837930.2">
    <property type="nucleotide sequence ID" value="XM_001837878.2"/>
</dbReference>
<evidence type="ECO:0000313" key="3">
    <source>
        <dbReference type="Proteomes" id="UP000001861"/>
    </source>
</evidence>
<feature type="region of interest" description="Disordered" evidence="1">
    <location>
        <begin position="145"/>
        <end position="178"/>
    </location>
</feature>
<sequence>MSESDAGHYPIGKTLRLGTKIAGFITVENHGDRQQQPFELGAGTIVDVQSVRLKSSEHHHLPGAQEPSASDYEYLVHSDIYTVIGNIYAPEGKALDGVRGRTRTYPICHTQLAPVGRKKGELAPDGVCRHPLRPGEFAKVINEDTDDYTGTKQGGVGQKVPARGSKNLFSGFQPELPR</sequence>
<dbReference type="GeneID" id="6014492"/>
<accession>A8P0N2</accession>
<dbReference type="HOGENOM" id="CLU_1510536_0_0_1"/>
<organism evidence="2 3">
    <name type="scientific">Coprinopsis cinerea (strain Okayama-7 / 130 / ATCC MYA-4618 / FGSC 9003)</name>
    <name type="common">Inky cap fungus</name>
    <name type="synonym">Hormographiella aspergillata</name>
    <dbReference type="NCBI Taxonomy" id="240176"/>
    <lineage>
        <taxon>Eukaryota</taxon>
        <taxon>Fungi</taxon>
        <taxon>Dikarya</taxon>
        <taxon>Basidiomycota</taxon>
        <taxon>Agaricomycotina</taxon>
        <taxon>Agaricomycetes</taxon>
        <taxon>Agaricomycetidae</taxon>
        <taxon>Agaricales</taxon>
        <taxon>Agaricineae</taxon>
        <taxon>Psathyrellaceae</taxon>
        <taxon>Coprinopsis</taxon>
    </lineage>
</organism>
<keyword evidence="3" id="KW-1185">Reference proteome</keyword>
<dbReference type="EMBL" id="AACS02000006">
    <property type="protein sequence ID" value="EAU83880.2"/>
    <property type="molecule type" value="Genomic_DNA"/>
</dbReference>
<dbReference type="AlphaFoldDB" id="A8P0N2"/>
<protein>
    <submittedName>
        <fullName evidence="2">Uncharacterized protein</fullName>
    </submittedName>
</protein>
<gene>
    <name evidence="2" type="ORF">CC1G_11974</name>
</gene>